<dbReference type="PANTHER" id="PTHR31234">
    <property type="entry name" value="LATE EMBRYOGENESIS ABUNDANT (LEA) HYDROXYPROLINE-RICH GLYCOPROTEIN FAMILY"/>
    <property type="match status" value="1"/>
</dbReference>
<evidence type="ECO:0000313" key="5">
    <source>
        <dbReference type="Proteomes" id="UP001396334"/>
    </source>
</evidence>
<dbReference type="EMBL" id="JBBPBN010000022">
    <property type="protein sequence ID" value="KAK9012778.1"/>
    <property type="molecule type" value="Genomic_DNA"/>
</dbReference>
<comment type="caution">
    <text evidence="4">The sequence shown here is derived from an EMBL/GenBank/DDBJ whole genome shotgun (WGS) entry which is preliminary data.</text>
</comment>
<gene>
    <name evidence="4" type="ORF">V6N11_040813</name>
</gene>
<name>A0ABR2RIL9_9ROSI</name>
<evidence type="ECO:0000256" key="3">
    <source>
        <dbReference type="SAM" id="Phobius"/>
    </source>
</evidence>
<sequence length="257" mass="29326">MEERVAYSVEGPQSHHHDVPTPQPFIHTPVSSFVVQVRKDQVYRVPPPDHARIEESFRKKAAAKKPKRKVPCLQYLFCLFTVLFVMALLIVVSIAIVFHSFNPKDPAFSVTSVVVKHKKGSPPTYDVRLKIKNPNPKMGIKYSSDIDDSKLSFGKRTISWGRFPELEHENGETTDGINIRFIGVKGVTLPPILEKSMKDMKSKNPISLTLEIESSLVYNVWILKLWRKDVDVICEFRMDTIGEGTRILNQDCTTKMF</sequence>
<dbReference type="Proteomes" id="UP001396334">
    <property type="component" value="Unassembled WGS sequence"/>
</dbReference>
<proteinExistence type="predicted"/>
<keyword evidence="3" id="KW-0812">Transmembrane</keyword>
<evidence type="ECO:0000256" key="1">
    <source>
        <dbReference type="ARBA" id="ARBA00004370"/>
    </source>
</evidence>
<comment type="subcellular location">
    <subcellularLocation>
        <location evidence="1">Membrane</location>
    </subcellularLocation>
</comment>
<evidence type="ECO:0000313" key="4">
    <source>
        <dbReference type="EMBL" id="KAK9012778.1"/>
    </source>
</evidence>
<reference evidence="4 5" key="1">
    <citation type="journal article" date="2024" name="G3 (Bethesda)">
        <title>Genome assembly of Hibiscus sabdariffa L. provides insights into metabolisms of medicinal natural products.</title>
        <authorList>
            <person name="Kim T."/>
        </authorList>
    </citation>
    <scope>NUCLEOTIDE SEQUENCE [LARGE SCALE GENOMIC DNA]</scope>
    <source>
        <strain evidence="4">TK-2024</strain>
        <tissue evidence="4">Old leaves</tissue>
    </source>
</reference>
<dbReference type="PANTHER" id="PTHR31234:SF55">
    <property type="entry name" value="LATE EMBRYOGENESIS ABUNDANT (LEA) HYDROXYPROLINE-RICH GLYCOPROTEIN FAMILY"/>
    <property type="match status" value="1"/>
</dbReference>
<keyword evidence="3" id="KW-1133">Transmembrane helix</keyword>
<keyword evidence="2 3" id="KW-0472">Membrane</keyword>
<accession>A0ABR2RIL9</accession>
<organism evidence="4 5">
    <name type="scientific">Hibiscus sabdariffa</name>
    <name type="common">roselle</name>
    <dbReference type="NCBI Taxonomy" id="183260"/>
    <lineage>
        <taxon>Eukaryota</taxon>
        <taxon>Viridiplantae</taxon>
        <taxon>Streptophyta</taxon>
        <taxon>Embryophyta</taxon>
        <taxon>Tracheophyta</taxon>
        <taxon>Spermatophyta</taxon>
        <taxon>Magnoliopsida</taxon>
        <taxon>eudicotyledons</taxon>
        <taxon>Gunneridae</taxon>
        <taxon>Pentapetalae</taxon>
        <taxon>rosids</taxon>
        <taxon>malvids</taxon>
        <taxon>Malvales</taxon>
        <taxon>Malvaceae</taxon>
        <taxon>Malvoideae</taxon>
        <taxon>Hibiscus</taxon>
    </lineage>
</organism>
<evidence type="ECO:0008006" key="6">
    <source>
        <dbReference type="Google" id="ProtNLM"/>
    </source>
</evidence>
<dbReference type="InterPro" id="IPR044839">
    <property type="entry name" value="NDR1-like"/>
</dbReference>
<keyword evidence="5" id="KW-1185">Reference proteome</keyword>
<protein>
    <recommendedName>
        <fullName evidence="6">Late embryogenesis abundant protein LEA-2 subgroup domain-containing protein</fullName>
    </recommendedName>
</protein>
<feature type="transmembrane region" description="Helical" evidence="3">
    <location>
        <begin position="75"/>
        <end position="98"/>
    </location>
</feature>
<evidence type="ECO:0000256" key="2">
    <source>
        <dbReference type="ARBA" id="ARBA00023136"/>
    </source>
</evidence>